<feature type="signal peptide" evidence="3">
    <location>
        <begin position="1"/>
        <end position="31"/>
    </location>
</feature>
<evidence type="ECO:0000313" key="6">
    <source>
        <dbReference type="EMBL" id="GIF75450.1"/>
    </source>
</evidence>
<keyword evidence="3" id="KW-0732">Signal</keyword>
<dbReference type="SUPFAM" id="SSF63829">
    <property type="entry name" value="Calcium-dependent phosphotriesterase"/>
    <property type="match status" value="1"/>
</dbReference>
<feature type="region of interest" description="Disordered" evidence="2">
    <location>
        <begin position="388"/>
        <end position="407"/>
    </location>
</feature>
<dbReference type="Pfam" id="PF25023">
    <property type="entry name" value="TEN_YD-shell"/>
    <property type="match status" value="2"/>
</dbReference>
<dbReference type="InterPro" id="IPR050708">
    <property type="entry name" value="T6SS_VgrG/RHS"/>
</dbReference>
<organism evidence="6 7">
    <name type="scientific">Asanoa siamensis</name>
    <dbReference type="NCBI Taxonomy" id="926357"/>
    <lineage>
        <taxon>Bacteria</taxon>
        <taxon>Bacillati</taxon>
        <taxon>Actinomycetota</taxon>
        <taxon>Actinomycetes</taxon>
        <taxon>Micromonosporales</taxon>
        <taxon>Micromonosporaceae</taxon>
        <taxon>Asanoa</taxon>
    </lineage>
</organism>
<accession>A0ABQ4CVZ6</accession>
<evidence type="ECO:0000313" key="7">
    <source>
        <dbReference type="Proteomes" id="UP000604117"/>
    </source>
</evidence>
<sequence length="1582" mass="168854">MNHAHFRRRWNRRIATAAALILVTAVLPVPAAAGAPPTGAAPVAATAPDCSPTQPDAGRALAVAAACGKPVEDVAARTETQEVFAQPGGGWTAKLYAGPLRMRDAGGRLVPIDLSMRAEADGSIAAAAHPANLRVSGAAGAGEHELFSLDVGPGRAGLSWRGALPRPVLAGNRVTYPEVRPGVDLVVEASRTGARQFLVVKRPAAAKEVAALTFPVRTTGVRVRPDHDGGLVFTDDDRVVGVSAKPEMWDSSAHPLTGQPLRQVRIPTSHAAKGTAAVEVRLAPARSFFDDPATTYPVIVDPHITQIRGSFDTYVRSDFTTDRSAEPELQLGRYPDGPPVARSFVHWNVAALRGKRINSAAVNFFNYHSASCAPKAWEIWSTGPASTATRWTSQPSWNQREGTSTTTRGYNSTCVQGWASVNATTFFARAAAINQATAYMGIRATDETDILAWKRFRSGDAVAAGEVPFAEVNYGAPPSALNPSTLQPGDAAETETRTPLMRAVFSDPDGDTGRVDYEIYDRTGATLLASGAGGTVASGAESTWTVPGGELVANTVYKWRARGNDGTDLGPWSAWRYLATSDGSPTGEQGRFSFQELKLTDRLELKVNVANGNLLVKGVDLRIRGTGTDLTVDRYYNSRSTAVSVLGTGWTPGTGQGIRLTYSKADHATADVTYHAPSGFTAKFVNSAANAWRTPPSIDAKLTRDTGTGELRLKFDKSEGSFFFADSTGRLLRMVDRNNNKITYGYDGSGNVTTITDTQGRISTLAYASGRLTSITDPTSRRVSYTYNGAQNLETVTDAGGGVTRFDYDGDRLTRITTPEGRVTNLGYEPDSSRMLDFYEQTNPGGTPDSARYTFTYHAGRTEVTDPNGVATSTTTDGITTHTYETRDRVTKVKDALGHEQSKKYNANDNVETFTDALTNNATFGFDPNTNNLTSVGLATGATSTLDYNNTAHPHAVSGAKDPQGNAMSYSYDVAGNKTAEESSQYPGQKLFEAEYNTNGTVKWQDDGKDVRTSYAYDTKGNLTKVDNPAPLGDVVVVPDALSRLSEQTDGKGQKTRYTYDHLDRVDTVTFQGGVVVDYTYDKDGNLTRLSDPTGVTVFSYDRFGRPTGKQAPGAVAVTYDYDRNGNVTTYTDAGGAVTYGYNAVNLVTSVREPGASQPVTFTYDENNRRRFMYLPTSPRVTVEMKYDRSGRQTSIVATNDATGTKLSSFSYDYTKGGADTGLRHAMTDLAGTTTYSYDKLNRLTGASGPGLTRAYAYDANNNRTSKTENGTATSYGYNDAHQLTSAGSATYTYDANGNTTGSSTGWQFTYNSVNNQTTEITAPGRATHAPISYAGPEQTERRRSGSVTYVTSALGVASATSTLPGPPGSGAAPNDTEPARGTTQYFTRDPGGNLIGLRTQGSRYYYLVDGLGSVVGLVDGTATKVNSYSYDPYGNQLSASQQVPNPWRYAAGMLDGPTGLTKFGARYYDPALGRFSQRDPSGQDLPYGYAGCNPVNNTDPTGLSWQCALAEYSTFALAGAIFGALGFGVGGPAGATIGFIVGTSVFGGFVEEACAAEEDGKDINWADVGWNILKELGMGAF</sequence>
<feature type="region of interest" description="Disordered" evidence="2">
    <location>
        <begin position="1359"/>
        <end position="1380"/>
    </location>
</feature>
<keyword evidence="7" id="KW-1185">Reference proteome</keyword>
<dbReference type="PANTHER" id="PTHR32305">
    <property type="match status" value="1"/>
</dbReference>
<dbReference type="NCBIfam" id="TIGR01643">
    <property type="entry name" value="YD_repeat_2x"/>
    <property type="match status" value="5"/>
</dbReference>
<dbReference type="Proteomes" id="UP000604117">
    <property type="component" value="Unassembled WGS sequence"/>
</dbReference>
<dbReference type="InterPro" id="IPR022385">
    <property type="entry name" value="Rhs_assc_core"/>
</dbReference>
<feature type="domain" description="Teneurin-like YD-shell" evidence="5">
    <location>
        <begin position="1382"/>
        <end position="1480"/>
    </location>
</feature>
<evidence type="ECO:0008006" key="8">
    <source>
        <dbReference type="Google" id="ProtNLM"/>
    </source>
</evidence>
<evidence type="ECO:0000256" key="1">
    <source>
        <dbReference type="ARBA" id="ARBA00022737"/>
    </source>
</evidence>
<feature type="region of interest" description="Disordered" evidence="2">
    <location>
        <begin position="1321"/>
        <end position="1344"/>
    </location>
</feature>
<dbReference type="Pfam" id="PF05593">
    <property type="entry name" value="RHS_repeat"/>
    <property type="match status" value="2"/>
</dbReference>
<protein>
    <recommendedName>
        <fullName evidence="8">RHS repeat-associated core domain-containing protein</fullName>
    </recommendedName>
</protein>
<dbReference type="InterPro" id="IPR031325">
    <property type="entry name" value="RHS_repeat"/>
</dbReference>
<evidence type="ECO:0000259" key="5">
    <source>
        <dbReference type="Pfam" id="PF25023"/>
    </source>
</evidence>
<comment type="caution">
    <text evidence="6">The sequence shown here is derived from an EMBL/GenBank/DDBJ whole genome shotgun (WGS) entry which is preliminary data.</text>
</comment>
<dbReference type="EMBL" id="BONE01000043">
    <property type="protein sequence ID" value="GIF75450.1"/>
    <property type="molecule type" value="Genomic_DNA"/>
</dbReference>
<evidence type="ECO:0000256" key="3">
    <source>
        <dbReference type="SAM" id="SignalP"/>
    </source>
</evidence>
<keyword evidence="1" id="KW-0677">Repeat</keyword>
<evidence type="ECO:0000259" key="4">
    <source>
        <dbReference type="Pfam" id="PF20148"/>
    </source>
</evidence>
<feature type="domain" description="DUF6531" evidence="4">
    <location>
        <begin position="607"/>
        <end position="683"/>
    </location>
</feature>
<proteinExistence type="predicted"/>
<dbReference type="RefSeq" id="WP_203716313.1">
    <property type="nucleotide sequence ID" value="NZ_BONE01000043.1"/>
</dbReference>
<name>A0ABQ4CVZ6_9ACTN</name>
<dbReference type="Gene3D" id="2.180.10.10">
    <property type="entry name" value="RHS repeat-associated core"/>
    <property type="match status" value="2"/>
</dbReference>
<dbReference type="NCBIfam" id="TIGR03696">
    <property type="entry name" value="Rhs_assc_core"/>
    <property type="match status" value="1"/>
</dbReference>
<dbReference type="InterPro" id="IPR045351">
    <property type="entry name" value="DUF6531"/>
</dbReference>
<dbReference type="InterPro" id="IPR006530">
    <property type="entry name" value="YD"/>
</dbReference>
<reference evidence="6 7" key="1">
    <citation type="submission" date="2021-01" db="EMBL/GenBank/DDBJ databases">
        <title>Whole genome shotgun sequence of Asanoa siamensis NBRC 107932.</title>
        <authorList>
            <person name="Komaki H."/>
            <person name="Tamura T."/>
        </authorList>
    </citation>
    <scope>NUCLEOTIDE SEQUENCE [LARGE SCALE GENOMIC DNA]</scope>
    <source>
        <strain evidence="6 7">NBRC 107932</strain>
    </source>
</reference>
<evidence type="ECO:0000256" key="2">
    <source>
        <dbReference type="SAM" id="MobiDB-lite"/>
    </source>
</evidence>
<dbReference type="Pfam" id="PF20148">
    <property type="entry name" value="DUF6531"/>
    <property type="match status" value="1"/>
</dbReference>
<dbReference type="PANTHER" id="PTHR32305:SF15">
    <property type="entry name" value="PROTEIN RHSA-RELATED"/>
    <property type="match status" value="1"/>
</dbReference>
<gene>
    <name evidence="6" type="ORF">Asi02nite_49680</name>
</gene>
<feature type="chain" id="PRO_5045630112" description="RHS repeat-associated core domain-containing protein" evidence="3">
    <location>
        <begin position="32"/>
        <end position="1582"/>
    </location>
</feature>
<dbReference type="InterPro" id="IPR056823">
    <property type="entry name" value="TEN-like_YD-shell"/>
</dbReference>
<feature type="domain" description="Teneurin-like YD-shell" evidence="5">
    <location>
        <begin position="1049"/>
        <end position="1213"/>
    </location>
</feature>